<feature type="region of interest" description="Disordered" evidence="1">
    <location>
        <begin position="65"/>
        <end position="95"/>
    </location>
</feature>
<protein>
    <submittedName>
        <fullName evidence="3">Uncharacterized protein</fullName>
    </submittedName>
</protein>
<evidence type="ECO:0000313" key="3">
    <source>
        <dbReference type="EMBL" id="MPC57226.1"/>
    </source>
</evidence>
<proteinExistence type="predicted"/>
<feature type="compositionally biased region" description="Polar residues" evidence="1">
    <location>
        <begin position="65"/>
        <end position="77"/>
    </location>
</feature>
<reference evidence="3 4" key="1">
    <citation type="submission" date="2019-05" db="EMBL/GenBank/DDBJ databases">
        <title>Another draft genome of Portunus trituberculatus and its Hox gene families provides insights of decapod evolution.</title>
        <authorList>
            <person name="Jeong J.-H."/>
            <person name="Song I."/>
            <person name="Kim S."/>
            <person name="Choi T."/>
            <person name="Kim D."/>
            <person name="Ryu S."/>
            <person name="Kim W."/>
        </authorList>
    </citation>
    <scope>NUCLEOTIDE SEQUENCE [LARGE SCALE GENOMIC DNA]</scope>
    <source>
        <tissue evidence="3">Muscle</tissue>
    </source>
</reference>
<keyword evidence="2" id="KW-0732">Signal</keyword>
<gene>
    <name evidence="3" type="ORF">E2C01_051202</name>
</gene>
<name>A0A5B7GI04_PORTR</name>
<dbReference type="EMBL" id="VSRR010014608">
    <property type="protein sequence ID" value="MPC57226.1"/>
    <property type="molecule type" value="Genomic_DNA"/>
</dbReference>
<organism evidence="3 4">
    <name type="scientific">Portunus trituberculatus</name>
    <name type="common">Swimming crab</name>
    <name type="synonym">Neptunus trituberculatus</name>
    <dbReference type="NCBI Taxonomy" id="210409"/>
    <lineage>
        <taxon>Eukaryota</taxon>
        <taxon>Metazoa</taxon>
        <taxon>Ecdysozoa</taxon>
        <taxon>Arthropoda</taxon>
        <taxon>Crustacea</taxon>
        <taxon>Multicrustacea</taxon>
        <taxon>Malacostraca</taxon>
        <taxon>Eumalacostraca</taxon>
        <taxon>Eucarida</taxon>
        <taxon>Decapoda</taxon>
        <taxon>Pleocyemata</taxon>
        <taxon>Brachyura</taxon>
        <taxon>Eubrachyura</taxon>
        <taxon>Portunoidea</taxon>
        <taxon>Portunidae</taxon>
        <taxon>Portuninae</taxon>
        <taxon>Portunus</taxon>
    </lineage>
</organism>
<keyword evidence="4" id="KW-1185">Reference proteome</keyword>
<dbReference type="Proteomes" id="UP000324222">
    <property type="component" value="Unassembled WGS sequence"/>
</dbReference>
<sequence>MRVAACRVFASVVGMAAVVCGSSPSNHNGVHPPYSFPTFSSSSSSSPSSSIFASYNITSLSKISTSLNSKRLSNDASPRNGDENNIKVVYKSKYS</sequence>
<evidence type="ECO:0000313" key="4">
    <source>
        <dbReference type="Proteomes" id="UP000324222"/>
    </source>
</evidence>
<feature type="signal peptide" evidence="2">
    <location>
        <begin position="1"/>
        <end position="21"/>
    </location>
</feature>
<evidence type="ECO:0000256" key="2">
    <source>
        <dbReference type="SAM" id="SignalP"/>
    </source>
</evidence>
<dbReference type="AlphaFoldDB" id="A0A5B7GI04"/>
<comment type="caution">
    <text evidence="3">The sequence shown here is derived from an EMBL/GenBank/DDBJ whole genome shotgun (WGS) entry which is preliminary data.</text>
</comment>
<feature type="chain" id="PRO_5023051944" evidence="2">
    <location>
        <begin position="22"/>
        <end position="95"/>
    </location>
</feature>
<accession>A0A5B7GI04</accession>
<evidence type="ECO:0000256" key="1">
    <source>
        <dbReference type="SAM" id="MobiDB-lite"/>
    </source>
</evidence>